<keyword evidence="3" id="KW-1185">Reference proteome</keyword>
<feature type="signal peptide" evidence="1">
    <location>
        <begin position="1"/>
        <end position="18"/>
    </location>
</feature>
<dbReference type="GeneID" id="7825425"/>
<name>Q23AX7_TETTS</name>
<organism evidence="2 3">
    <name type="scientific">Tetrahymena thermophila (strain SB210)</name>
    <dbReference type="NCBI Taxonomy" id="312017"/>
    <lineage>
        <taxon>Eukaryota</taxon>
        <taxon>Sar</taxon>
        <taxon>Alveolata</taxon>
        <taxon>Ciliophora</taxon>
        <taxon>Intramacronucleata</taxon>
        <taxon>Oligohymenophorea</taxon>
        <taxon>Hymenostomatida</taxon>
        <taxon>Tetrahymenina</taxon>
        <taxon>Tetrahymenidae</taxon>
        <taxon>Tetrahymena</taxon>
    </lineage>
</organism>
<keyword evidence="1" id="KW-0732">Signal</keyword>
<accession>Q23AX7</accession>
<reference evidence="3" key="1">
    <citation type="journal article" date="2006" name="PLoS Biol.">
        <title>Macronuclear genome sequence of the ciliate Tetrahymena thermophila, a model eukaryote.</title>
        <authorList>
            <person name="Eisen J.A."/>
            <person name="Coyne R.S."/>
            <person name="Wu M."/>
            <person name="Wu D."/>
            <person name="Thiagarajan M."/>
            <person name="Wortman J.R."/>
            <person name="Badger J.H."/>
            <person name="Ren Q."/>
            <person name="Amedeo P."/>
            <person name="Jones K.M."/>
            <person name="Tallon L.J."/>
            <person name="Delcher A.L."/>
            <person name="Salzberg S.L."/>
            <person name="Silva J.C."/>
            <person name="Haas B.J."/>
            <person name="Majoros W.H."/>
            <person name="Farzad M."/>
            <person name="Carlton J.M."/>
            <person name="Smith R.K. Jr."/>
            <person name="Garg J."/>
            <person name="Pearlman R.E."/>
            <person name="Karrer K.M."/>
            <person name="Sun L."/>
            <person name="Manning G."/>
            <person name="Elde N.C."/>
            <person name="Turkewitz A.P."/>
            <person name="Asai D.J."/>
            <person name="Wilkes D.E."/>
            <person name="Wang Y."/>
            <person name="Cai H."/>
            <person name="Collins K."/>
            <person name="Stewart B.A."/>
            <person name="Lee S.R."/>
            <person name="Wilamowska K."/>
            <person name="Weinberg Z."/>
            <person name="Ruzzo W.L."/>
            <person name="Wloga D."/>
            <person name="Gaertig J."/>
            <person name="Frankel J."/>
            <person name="Tsao C.-C."/>
            <person name="Gorovsky M.A."/>
            <person name="Keeling P.J."/>
            <person name="Waller R.F."/>
            <person name="Patron N.J."/>
            <person name="Cherry J.M."/>
            <person name="Stover N.A."/>
            <person name="Krieger C.J."/>
            <person name="del Toro C."/>
            <person name="Ryder H.F."/>
            <person name="Williamson S.C."/>
            <person name="Barbeau R.A."/>
            <person name="Hamilton E.P."/>
            <person name="Orias E."/>
        </authorList>
    </citation>
    <scope>NUCLEOTIDE SEQUENCE [LARGE SCALE GENOMIC DNA]</scope>
    <source>
        <strain evidence="3">SB210</strain>
    </source>
</reference>
<evidence type="ECO:0000256" key="1">
    <source>
        <dbReference type="SAM" id="SignalP"/>
    </source>
</evidence>
<dbReference type="InParanoid" id="Q23AX7"/>
<keyword evidence="2" id="KW-0472">Membrane</keyword>
<dbReference type="EMBL" id="GG662720">
    <property type="protein sequence ID" value="EAR93707.1"/>
    <property type="molecule type" value="Genomic_DNA"/>
</dbReference>
<sequence>MKIAAILLLGLAVLATTSVFLLQKKNVENVYSDCGKLIVNDSFGTAVQNICPVEFVLQISFKTEYGYETYETGCLQHNEVALIKRQVVESSQEYEIKNLEC</sequence>
<keyword evidence="2" id="KW-0812">Transmembrane</keyword>
<dbReference type="AlphaFoldDB" id="Q23AX7"/>
<evidence type="ECO:0000313" key="3">
    <source>
        <dbReference type="Proteomes" id="UP000009168"/>
    </source>
</evidence>
<dbReference type="KEGG" id="tet:TTHERM_00654000"/>
<evidence type="ECO:0000313" key="2">
    <source>
        <dbReference type="EMBL" id="EAR93707.1"/>
    </source>
</evidence>
<protein>
    <submittedName>
        <fullName evidence="2">Transmembrane protein, putative</fullName>
    </submittedName>
</protein>
<dbReference type="Proteomes" id="UP000009168">
    <property type="component" value="Unassembled WGS sequence"/>
</dbReference>
<dbReference type="HOGENOM" id="CLU_2297328_0_0_1"/>
<feature type="chain" id="PRO_5004201481" evidence="1">
    <location>
        <begin position="19"/>
        <end position="101"/>
    </location>
</feature>
<gene>
    <name evidence="2" type="ORF">TTHERM_00654000</name>
</gene>
<dbReference type="RefSeq" id="XP_001013952.1">
    <property type="nucleotide sequence ID" value="XM_001013952.1"/>
</dbReference>
<proteinExistence type="predicted"/>